<accession>A0A653BVJ5</accession>
<evidence type="ECO:0000256" key="1">
    <source>
        <dbReference type="ARBA" id="ARBA00007563"/>
    </source>
</evidence>
<evidence type="ECO:0000313" key="5">
    <source>
        <dbReference type="Proteomes" id="UP000410492"/>
    </source>
</evidence>
<gene>
    <name evidence="4" type="ORF">CALMAC_LOCUS4009</name>
</gene>
<evidence type="ECO:0000313" key="4">
    <source>
        <dbReference type="EMBL" id="VEN39490.1"/>
    </source>
</evidence>
<keyword evidence="2" id="KW-0970">Cilium biogenesis/degradation</keyword>
<evidence type="ECO:0000256" key="2">
    <source>
        <dbReference type="ARBA" id="ARBA00022794"/>
    </source>
</evidence>
<dbReference type="GO" id="GO:0005929">
    <property type="term" value="C:cilium"/>
    <property type="evidence" value="ECO:0007669"/>
    <property type="project" value="TreeGrafter"/>
</dbReference>
<comment type="similarity">
    <text evidence="1">Belongs to the IFT43 family.</text>
</comment>
<keyword evidence="5" id="KW-1185">Reference proteome</keyword>
<proteinExistence type="inferred from homology"/>
<reference evidence="4 5" key="1">
    <citation type="submission" date="2019-01" db="EMBL/GenBank/DDBJ databases">
        <authorList>
            <person name="Sayadi A."/>
        </authorList>
    </citation>
    <scope>NUCLEOTIDE SEQUENCE [LARGE SCALE GENOMIC DNA]</scope>
</reference>
<dbReference type="EMBL" id="CAACVG010005635">
    <property type="protein sequence ID" value="VEN39490.1"/>
    <property type="molecule type" value="Genomic_DNA"/>
</dbReference>
<evidence type="ECO:0000256" key="3">
    <source>
        <dbReference type="SAM" id="MobiDB-lite"/>
    </source>
</evidence>
<dbReference type="Proteomes" id="UP000410492">
    <property type="component" value="Unassembled WGS sequence"/>
</dbReference>
<organism evidence="4 5">
    <name type="scientific">Callosobruchus maculatus</name>
    <name type="common">Southern cowpea weevil</name>
    <name type="synonym">Pulse bruchid</name>
    <dbReference type="NCBI Taxonomy" id="64391"/>
    <lineage>
        <taxon>Eukaryota</taxon>
        <taxon>Metazoa</taxon>
        <taxon>Ecdysozoa</taxon>
        <taxon>Arthropoda</taxon>
        <taxon>Hexapoda</taxon>
        <taxon>Insecta</taxon>
        <taxon>Pterygota</taxon>
        <taxon>Neoptera</taxon>
        <taxon>Endopterygota</taxon>
        <taxon>Coleoptera</taxon>
        <taxon>Polyphaga</taxon>
        <taxon>Cucujiformia</taxon>
        <taxon>Chrysomeloidea</taxon>
        <taxon>Chrysomelidae</taxon>
        <taxon>Bruchinae</taxon>
        <taxon>Bruchini</taxon>
        <taxon>Callosobruchus</taxon>
    </lineage>
</organism>
<dbReference type="GO" id="GO:0035721">
    <property type="term" value="P:intraciliary retrograde transport"/>
    <property type="evidence" value="ECO:0007669"/>
    <property type="project" value="TreeGrafter"/>
</dbReference>
<evidence type="ECO:0008006" key="6">
    <source>
        <dbReference type="Google" id="ProtNLM"/>
    </source>
</evidence>
<dbReference type="InterPro" id="IPR029302">
    <property type="entry name" value="IFT43"/>
</dbReference>
<dbReference type="PANTHER" id="PTHR33724:SF1">
    <property type="entry name" value="INTRAFLAGELLAR TRANSPORT PROTEIN 43 HOMOLOG"/>
    <property type="match status" value="1"/>
</dbReference>
<dbReference type="GO" id="GO:0030991">
    <property type="term" value="C:intraciliary transport particle A"/>
    <property type="evidence" value="ECO:0007669"/>
    <property type="project" value="InterPro"/>
</dbReference>
<dbReference type="OrthoDB" id="206950at2759"/>
<feature type="compositionally biased region" description="Basic residues" evidence="3">
    <location>
        <begin position="15"/>
        <end position="24"/>
    </location>
</feature>
<protein>
    <recommendedName>
        <fullName evidence="6">Intraflagellar transport protein 43 homolog</fullName>
    </recommendedName>
</protein>
<dbReference type="Pfam" id="PF15305">
    <property type="entry name" value="IFT43"/>
    <property type="match status" value="1"/>
</dbReference>
<name>A0A653BVJ5_CALMS</name>
<feature type="compositionally biased region" description="Acidic residues" evidence="3">
    <location>
        <begin position="30"/>
        <end position="40"/>
    </location>
</feature>
<feature type="region of interest" description="Disordered" evidence="3">
    <location>
        <begin position="1"/>
        <end position="74"/>
    </location>
</feature>
<sequence>MSLDEDVDFLSSKRSAPKQGRRASRTLLSEETDELEDNANDDIATPGEPFKMKKTAVWSEDLPKSSRGKSGTNIIELERFQGDNRDNSKEEDDIPVIPDIDELQDDLLNLPDVKPIVSVDKSTYKEIDTQFGKFQTEQVSFGNIGDIDLSFLTSQLFPEKEVQIPNEVWTLDSLYNDLYHSAHHD</sequence>
<dbReference type="PANTHER" id="PTHR33724">
    <property type="entry name" value="INTRAFLAGELLAR TRANSPORT PROTEIN 43 HOMOLOG"/>
    <property type="match status" value="1"/>
</dbReference>
<dbReference type="AlphaFoldDB" id="A0A653BVJ5"/>